<name>A0A382SPY8_9ZZZZ</name>
<evidence type="ECO:0000313" key="5">
    <source>
        <dbReference type="EMBL" id="SVD11979.1"/>
    </source>
</evidence>
<keyword evidence="3" id="KW-0408">Iron</keyword>
<dbReference type="GO" id="GO:0020037">
    <property type="term" value="F:heme binding"/>
    <property type="evidence" value="ECO:0007669"/>
    <property type="project" value="InterPro"/>
</dbReference>
<dbReference type="InterPro" id="IPR009056">
    <property type="entry name" value="Cyt_c-like_dom"/>
</dbReference>
<proteinExistence type="predicted"/>
<dbReference type="Pfam" id="PF13442">
    <property type="entry name" value="Cytochrome_CBB3"/>
    <property type="match status" value="1"/>
</dbReference>
<reference evidence="5" key="1">
    <citation type="submission" date="2018-05" db="EMBL/GenBank/DDBJ databases">
        <authorList>
            <person name="Lanie J.A."/>
            <person name="Ng W.-L."/>
            <person name="Kazmierczak K.M."/>
            <person name="Andrzejewski T.M."/>
            <person name="Davidsen T.M."/>
            <person name="Wayne K.J."/>
            <person name="Tettelin H."/>
            <person name="Glass J.I."/>
            <person name="Rusch D."/>
            <person name="Podicherti R."/>
            <person name="Tsui H.-C.T."/>
            <person name="Winkler M.E."/>
        </authorList>
    </citation>
    <scope>NUCLEOTIDE SEQUENCE</scope>
</reference>
<accession>A0A382SPY8</accession>
<organism evidence="5">
    <name type="scientific">marine metagenome</name>
    <dbReference type="NCBI Taxonomy" id="408172"/>
    <lineage>
        <taxon>unclassified sequences</taxon>
        <taxon>metagenomes</taxon>
        <taxon>ecological metagenomes</taxon>
    </lineage>
</organism>
<evidence type="ECO:0000256" key="3">
    <source>
        <dbReference type="ARBA" id="ARBA00023004"/>
    </source>
</evidence>
<dbReference type="AlphaFoldDB" id="A0A382SPY8"/>
<dbReference type="GO" id="GO:0046872">
    <property type="term" value="F:metal ion binding"/>
    <property type="evidence" value="ECO:0007669"/>
    <property type="project" value="UniProtKB-KW"/>
</dbReference>
<dbReference type="PROSITE" id="PS51007">
    <property type="entry name" value="CYTC"/>
    <property type="match status" value="1"/>
</dbReference>
<feature type="domain" description="Cytochrome c" evidence="4">
    <location>
        <begin position="42"/>
        <end position="121"/>
    </location>
</feature>
<dbReference type="Gene3D" id="1.10.760.10">
    <property type="entry name" value="Cytochrome c-like domain"/>
    <property type="match status" value="1"/>
</dbReference>
<keyword evidence="2" id="KW-0479">Metal-binding</keyword>
<evidence type="ECO:0000259" key="4">
    <source>
        <dbReference type="PROSITE" id="PS51007"/>
    </source>
</evidence>
<evidence type="ECO:0000256" key="2">
    <source>
        <dbReference type="ARBA" id="ARBA00022723"/>
    </source>
</evidence>
<dbReference type="InterPro" id="IPR036909">
    <property type="entry name" value="Cyt_c-like_dom_sf"/>
</dbReference>
<dbReference type="GO" id="GO:0009055">
    <property type="term" value="F:electron transfer activity"/>
    <property type="evidence" value="ECO:0007669"/>
    <property type="project" value="InterPro"/>
</dbReference>
<evidence type="ECO:0000256" key="1">
    <source>
        <dbReference type="ARBA" id="ARBA00022617"/>
    </source>
</evidence>
<gene>
    <name evidence="5" type="ORF">METZ01_LOCUS364833</name>
</gene>
<protein>
    <recommendedName>
        <fullName evidence="4">Cytochrome c domain-containing protein</fullName>
    </recommendedName>
</protein>
<keyword evidence="1" id="KW-0349">Heme</keyword>
<feature type="non-terminal residue" evidence="5">
    <location>
        <position position="203"/>
    </location>
</feature>
<sequence length="203" mass="22351">MNNLNFILVSFLFLTGSVLAQQAKAEPNFVDHAGILKGLGAKSFAKGETIYANLCVNCHGSDGKTPTLPIARAFGKGELKFGTDPYSMFLTLTKGNGLMGPQTWMTPEERYDVIHYIREKFMKPMHPKYDTMKEEYLAGLPKVNAVTTVTKEVERDFGPALTSQLGRNLSSVLTVKLGDGHTISYNLHSMDQAGLWEGGFLNL</sequence>
<dbReference type="EMBL" id="UINC01130733">
    <property type="protein sequence ID" value="SVD11979.1"/>
    <property type="molecule type" value="Genomic_DNA"/>
</dbReference>
<dbReference type="SUPFAM" id="SSF46626">
    <property type="entry name" value="Cytochrome c"/>
    <property type="match status" value="1"/>
</dbReference>